<name>A0A2K9F5J1_9RHOB</name>
<feature type="domain" description="Glucose/Sorbosone dehydrogenase" evidence="2">
    <location>
        <begin position="59"/>
        <end position="386"/>
    </location>
</feature>
<evidence type="ECO:0000313" key="4">
    <source>
        <dbReference type="Proteomes" id="UP000233742"/>
    </source>
</evidence>
<sequence>MKTFIYTAAAALTATTLSAEPWPQGEPNTQFQPAFEGQTRADAVLSDLELQVEPLVEGLENPWALAFLPDGSVLITERPGRLKLYKDGAVNDVAGIPEVFSEGQGGLLDVAIAPDFNSSRTIFLSYAEPRGELNGTAVARMTLTEDGTAVENVEVLFQQQPGYGGAQHFGSRIVPTADGNLFVTLGERSDPEPRKLAQELDGHLGKVVRIGQQPGQTPENPLAQQGALPEIYAYGVRNPQGAALDADGQLWAIEHGPRGGDELNRIEAGKNYGWPAISYGINYSGEPISEGISARDGMEQPVYYWDPVIAPSGMIFYDGAMFPDWQGDVLIASLSRAMLVRLEMDGQRVTGEEQFPLDIGRVRDVQQAPDGSLWVVTDEADGGMYRVTPKS</sequence>
<feature type="chain" id="PRO_5014836903" evidence="1">
    <location>
        <begin position="20"/>
        <end position="391"/>
    </location>
</feature>
<dbReference type="Gene3D" id="2.120.10.30">
    <property type="entry name" value="TolB, C-terminal domain"/>
    <property type="match status" value="1"/>
</dbReference>
<dbReference type="PANTHER" id="PTHR19328">
    <property type="entry name" value="HEDGEHOG-INTERACTING PROTEIN"/>
    <property type="match status" value="1"/>
</dbReference>
<dbReference type="EMBL" id="CP025408">
    <property type="protein sequence ID" value="AUH34451.1"/>
    <property type="molecule type" value="Genomic_DNA"/>
</dbReference>
<dbReference type="RefSeq" id="WP_101461113.1">
    <property type="nucleotide sequence ID" value="NZ_CP025408.1"/>
</dbReference>
<dbReference type="SUPFAM" id="SSF50952">
    <property type="entry name" value="Soluble quinoprotein glucose dehydrogenase"/>
    <property type="match status" value="1"/>
</dbReference>
<dbReference type="InterPro" id="IPR011041">
    <property type="entry name" value="Quinoprot_gluc/sorb_DH_b-prop"/>
</dbReference>
<dbReference type="OrthoDB" id="9770043at2"/>
<dbReference type="Pfam" id="PF07995">
    <property type="entry name" value="GSDH"/>
    <property type="match status" value="1"/>
</dbReference>
<reference evidence="3 4" key="1">
    <citation type="submission" date="2017-12" db="EMBL/GenBank/DDBJ databases">
        <authorList>
            <person name="Hurst M.R.H."/>
        </authorList>
    </citation>
    <scope>NUCLEOTIDE SEQUENCE [LARGE SCALE GENOMIC DNA]</scope>
    <source>
        <strain evidence="3 4">BM15</strain>
    </source>
</reference>
<feature type="signal peptide" evidence="1">
    <location>
        <begin position="1"/>
        <end position="19"/>
    </location>
</feature>
<dbReference type="InterPro" id="IPR012938">
    <property type="entry name" value="Glc/Sorbosone_DH"/>
</dbReference>
<dbReference type="KEGG" id="paro:CUV01_14595"/>
<evidence type="ECO:0000256" key="1">
    <source>
        <dbReference type="SAM" id="SignalP"/>
    </source>
</evidence>
<evidence type="ECO:0000313" key="3">
    <source>
        <dbReference type="EMBL" id="AUH34451.1"/>
    </source>
</evidence>
<keyword evidence="1" id="KW-0732">Signal</keyword>
<proteinExistence type="predicted"/>
<accession>A0A2K9F5J1</accession>
<evidence type="ECO:0000259" key="2">
    <source>
        <dbReference type="Pfam" id="PF07995"/>
    </source>
</evidence>
<protein>
    <submittedName>
        <fullName evidence="3">Glucose dehydrogenase</fullName>
    </submittedName>
</protein>
<dbReference type="InterPro" id="IPR011042">
    <property type="entry name" value="6-blade_b-propeller_TolB-like"/>
</dbReference>
<dbReference type="Proteomes" id="UP000233742">
    <property type="component" value="Chromosome"/>
</dbReference>
<dbReference type="PANTHER" id="PTHR19328:SF75">
    <property type="entry name" value="ALDOSE SUGAR DEHYDROGENASE YLII"/>
    <property type="match status" value="1"/>
</dbReference>
<dbReference type="AlphaFoldDB" id="A0A2K9F5J1"/>
<gene>
    <name evidence="3" type="ORF">CUV01_14595</name>
</gene>
<keyword evidence="4" id="KW-1185">Reference proteome</keyword>
<organism evidence="3 4">
    <name type="scientific">Paracoccus tegillarcae</name>
    <dbReference type="NCBI Taxonomy" id="1529068"/>
    <lineage>
        <taxon>Bacteria</taxon>
        <taxon>Pseudomonadati</taxon>
        <taxon>Pseudomonadota</taxon>
        <taxon>Alphaproteobacteria</taxon>
        <taxon>Rhodobacterales</taxon>
        <taxon>Paracoccaceae</taxon>
        <taxon>Paracoccus</taxon>
    </lineage>
</organism>